<protein>
    <recommendedName>
        <fullName evidence="3">Major capsid protein E</fullName>
    </recommendedName>
</protein>
<evidence type="ECO:0000313" key="2">
    <source>
        <dbReference type="Proteomes" id="UP001184614"/>
    </source>
</evidence>
<sequence>MLDIFNDAAFSTTSLTDAINDLKFKPGRISAMGLFEEVSVDTTSIAIEKKGDILIIVPPTPRGGPGVTLDKEKRDLRSLIVPHFEINDAIMAEEVQNIRQFGKVQALETVMAKVAQRQVTHVTSHTVTEEVARLGAVQGIITYSDGSSLNLFNEFGVTQAPEINFDLGGAVDGAFREACTKVTRKVEDILDGVPFDGIHAFCGDDFFDAVLKNAEVRETYKGWDEAKILREAYVGPRAKNSRIFEFGGIIWENYRGAKNSPTAINKDKSSLFPVGVPGLFKTARAPADYVDTVNTMGERLYMQQYLMQNKKGVHLDSQMNALQYCTRPASLLKARRA</sequence>
<evidence type="ECO:0000313" key="1">
    <source>
        <dbReference type="EMBL" id="MDR6431298.1"/>
    </source>
</evidence>
<accession>A0ABU1M5W4</accession>
<dbReference type="RefSeq" id="WP_310010497.1">
    <property type="nucleotide sequence ID" value="NZ_JAVDQT010000001.1"/>
</dbReference>
<name>A0ABU1M5W4_9HYPH</name>
<dbReference type="Proteomes" id="UP001184614">
    <property type="component" value="Unassembled WGS sequence"/>
</dbReference>
<evidence type="ECO:0008006" key="3">
    <source>
        <dbReference type="Google" id="ProtNLM"/>
    </source>
</evidence>
<dbReference type="InterPro" id="IPR005564">
    <property type="entry name" value="Major_capsid_GpE"/>
</dbReference>
<dbReference type="Pfam" id="PF03864">
    <property type="entry name" value="Phage_cap_E"/>
    <property type="match status" value="1"/>
</dbReference>
<comment type="caution">
    <text evidence="1">The sequence shown here is derived from an EMBL/GenBank/DDBJ whole genome shotgun (WGS) entry which is preliminary data.</text>
</comment>
<proteinExistence type="predicted"/>
<keyword evidence="2" id="KW-1185">Reference proteome</keyword>
<gene>
    <name evidence="1" type="ORF">J2782_001003</name>
</gene>
<organism evidence="1 2">
    <name type="scientific">Brucella pseudogrignonensis</name>
    <dbReference type="NCBI Taxonomy" id="419475"/>
    <lineage>
        <taxon>Bacteria</taxon>
        <taxon>Pseudomonadati</taxon>
        <taxon>Pseudomonadota</taxon>
        <taxon>Alphaproteobacteria</taxon>
        <taxon>Hyphomicrobiales</taxon>
        <taxon>Brucellaceae</taxon>
        <taxon>Brucella/Ochrobactrum group</taxon>
        <taxon>Brucella</taxon>
    </lineage>
</organism>
<dbReference type="EMBL" id="JAVDQT010000001">
    <property type="protein sequence ID" value="MDR6431298.1"/>
    <property type="molecule type" value="Genomic_DNA"/>
</dbReference>
<reference evidence="1 2" key="1">
    <citation type="submission" date="2023-07" db="EMBL/GenBank/DDBJ databases">
        <title>Sorghum-associated microbial communities from plants grown in Nebraska, USA.</title>
        <authorList>
            <person name="Schachtman D."/>
        </authorList>
    </citation>
    <scope>NUCLEOTIDE SEQUENCE [LARGE SCALE GENOMIC DNA]</scope>
    <source>
        <strain evidence="1 2">DS1730</strain>
    </source>
</reference>